<sequence length="94" mass="10422">MQYVASVPSCAGALTLRPSAPINADYSPSNSPEARKTWTAKQNEREELVDAMLLDAPELTFTSRGDRDPGLVQLARLGRQMARQNFDAQMKRRG</sequence>
<dbReference type="Proteomes" id="UP000031368">
    <property type="component" value="Chromosome"/>
</dbReference>
<dbReference type="HOGENOM" id="CLU_2384112_0_0_5"/>
<keyword evidence="2" id="KW-1185">Reference proteome</keyword>
<dbReference type="EMBL" id="CP006877">
    <property type="protein sequence ID" value="AJD42497.1"/>
    <property type="molecule type" value="Genomic_DNA"/>
</dbReference>
<name>A0A0B4X7P9_9HYPH</name>
<reference evidence="1 2" key="1">
    <citation type="submission" date="2013-11" db="EMBL/GenBank/DDBJ databases">
        <title>Complete genome sequence of Rhizobium gallicum bv. gallicum R602.</title>
        <authorList>
            <person name="Bustos P."/>
            <person name="Santamaria R.I."/>
            <person name="Lozano L."/>
            <person name="Acosta J.L."/>
            <person name="Ormeno-Orrillo E."/>
            <person name="Rogel M.A."/>
            <person name="Romero D."/>
            <person name="Cevallos M.A."/>
            <person name="Martinez-Romero E."/>
            <person name="Gonzalez V."/>
        </authorList>
    </citation>
    <scope>NUCLEOTIDE SEQUENCE [LARGE SCALE GENOMIC DNA]</scope>
    <source>
        <strain evidence="1 2">R602</strain>
    </source>
</reference>
<dbReference type="KEGG" id="rga:RGR602_CH03181"/>
<protein>
    <submittedName>
        <fullName evidence="1">Uncharacterized protein</fullName>
    </submittedName>
</protein>
<proteinExistence type="predicted"/>
<accession>A0A0B4X7P9</accession>
<evidence type="ECO:0000313" key="1">
    <source>
        <dbReference type="EMBL" id="AJD42497.1"/>
    </source>
</evidence>
<evidence type="ECO:0000313" key="2">
    <source>
        <dbReference type="Proteomes" id="UP000031368"/>
    </source>
</evidence>
<dbReference type="AlphaFoldDB" id="A0A0B4X7P9"/>
<organism evidence="1 2">
    <name type="scientific">Rhizobium gallicum bv. gallicum R602sp</name>
    <dbReference type="NCBI Taxonomy" id="1041138"/>
    <lineage>
        <taxon>Bacteria</taxon>
        <taxon>Pseudomonadati</taxon>
        <taxon>Pseudomonadota</taxon>
        <taxon>Alphaproteobacteria</taxon>
        <taxon>Hyphomicrobiales</taxon>
        <taxon>Rhizobiaceae</taxon>
        <taxon>Rhizobium/Agrobacterium group</taxon>
        <taxon>Rhizobium</taxon>
    </lineage>
</organism>
<gene>
    <name evidence="1" type="ORF">RGR602_CH03181</name>
</gene>